<name>A0A6I9QT93_ELAGV</name>
<evidence type="ECO:0000313" key="2">
    <source>
        <dbReference type="RefSeq" id="XP_010914667.1"/>
    </source>
</evidence>
<gene>
    <name evidence="2" type="primary">LOC105040004</name>
</gene>
<dbReference type="RefSeq" id="XP_010914667.1">
    <property type="nucleotide sequence ID" value="XM_010916365.3"/>
</dbReference>
<accession>A0A6I9QT93</accession>
<dbReference type="Proteomes" id="UP000504607">
    <property type="component" value="Chromosome 2"/>
</dbReference>
<organism evidence="1 2">
    <name type="scientific">Elaeis guineensis var. tenera</name>
    <name type="common">Oil palm</name>
    <dbReference type="NCBI Taxonomy" id="51953"/>
    <lineage>
        <taxon>Eukaryota</taxon>
        <taxon>Viridiplantae</taxon>
        <taxon>Streptophyta</taxon>
        <taxon>Embryophyta</taxon>
        <taxon>Tracheophyta</taxon>
        <taxon>Spermatophyta</taxon>
        <taxon>Magnoliopsida</taxon>
        <taxon>Liliopsida</taxon>
        <taxon>Arecaceae</taxon>
        <taxon>Arecoideae</taxon>
        <taxon>Cocoseae</taxon>
        <taxon>Elaeidinae</taxon>
        <taxon>Elaeis</taxon>
    </lineage>
</organism>
<keyword evidence="1" id="KW-1185">Reference proteome</keyword>
<protein>
    <submittedName>
        <fullName evidence="2">Uncharacterized protein LOC105040004 isoform X3</fullName>
    </submittedName>
</protein>
<evidence type="ECO:0000313" key="1">
    <source>
        <dbReference type="Proteomes" id="UP000504607"/>
    </source>
</evidence>
<proteinExistence type="predicted"/>
<sequence length="194" mass="21989">MGFLLKVGGASSSCSILGNSVESVPESEPSWAQVVQGRRCFMWEMPRPSQEDISILEAKFNDLVVFSEVELQRTSKKWKTAAVGKFLGQGFPLEFVQKELKNRCSWRVTFSAWLTSSQRIRRLLRFSCTIPPTTRFRLFGACVYSFLILQLLLLQFSLCDWTHRMLSSDGLGERINTEAFSSLASLNSLISMNI</sequence>
<dbReference type="AlphaFoldDB" id="A0A6I9QT93"/>
<reference evidence="2" key="1">
    <citation type="submission" date="2025-08" db="UniProtKB">
        <authorList>
            <consortium name="RefSeq"/>
        </authorList>
    </citation>
    <scope>IDENTIFICATION</scope>
</reference>